<keyword evidence="16" id="KW-1185">Reference proteome</keyword>
<organism evidence="15 16">
    <name type="scientific">Streptococcus moroccensis</name>
    <dbReference type="NCBI Taxonomy" id="1451356"/>
    <lineage>
        <taxon>Bacteria</taxon>
        <taxon>Bacillati</taxon>
        <taxon>Bacillota</taxon>
        <taxon>Bacilli</taxon>
        <taxon>Lactobacillales</taxon>
        <taxon>Streptococcaceae</taxon>
        <taxon>Streptococcus</taxon>
    </lineage>
</organism>
<evidence type="ECO:0000313" key="16">
    <source>
        <dbReference type="Proteomes" id="UP001223079"/>
    </source>
</evidence>
<keyword evidence="7 13" id="KW-1133">Transmembrane helix</keyword>
<keyword evidence="11" id="KW-1208">Phospholipid metabolism</keyword>
<evidence type="ECO:0000256" key="4">
    <source>
        <dbReference type="ARBA" id="ARBA00022679"/>
    </source>
</evidence>
<comment type="subcellular location">
    <subcellularLocation>
        <location evidence="1">Cell membrane</location>
        <topology evidence="1">Multi-pass membrane protein</topology>
    </subcellularLocation>
</comment>
<dbReference type="SMART" id="SM00155">
    <property type="entry name" value="PLDc"/>
    <property type="match status" value="2"/>
</dbReference>
<keyword evidence="4 15" id="KW-0808">Transferase</keyword>
<dbReference type="RefSeq" id="WP_307121284.1">
    <property type="nucleotide sequence ID" value="NZ_JAUSTM010000004.1"/>
</dbReference>
<dbReference type="Proteomes" id="UP001223079">
    <property type="component" value="Unassembled WGS sequence"/>
</dbReference>
<feature type="transmembrane region" description="Helical" evidence="13">
    <location>
        <begin position="41"/>
        <end position="58"/>
    </location>
</feature>
<evidence type="ECO:0000256" key="10">
    <source>
        <dbReference type="ARBA" id="ARBA00023209"/>
    </source>
</evidence>
<dbReference type="InterPro" id="IPR025202">
    <property type="entry name" value="PLD-like_dom"/>
</dbReference>
<evidence type="ECO:0000256" key="13">
    <source>
        <dbReference type="SAM" id="Phobius"/>
    </source>
</evidence>
<proteinExistence type="predicted"/>
<evidence type="ECO:0000256" key="9">
    <source>
        <dbReference type="ARBA" id="ARBA00023136"/>
    </source>
</evidence>
<keyword evidence="9 13" id="KW-0472">Membrane</keyword>
<dbReference type="PANTHER" id="PTHR21248:SF22">
    <property type="entry name" value="PHOSPHOLIPASE D"/>
    <property type="match status" value="1"/>
</dbReference>
<feature type="transmembrane region" description="Helical" evidence="13">
    <location>
        <begin position="12"/>
        <end position="35"/>
    </location>
</feature>
<evidence type="ECO:0000313" key="15">
    <source>
        <dbReference type="EMBL" id="MDQ0222062.1"/>
    </source>
</evidence>
<comment type="caution">
    <text evidence="15">The sequence shown here is derived from an EMBL/GenBank/DDBJ whole genome shotgun (WGS) entry which is preliminary data.</text>
</comment>
<sequence length="515" mass="59516">MEKLYTFLSRFGFYLFCALAIIIEILALILFFVFLADKAPFLWILLMLVYLGSILSIINRKTAPENKVAWLIIVFMLPGVGSIFYVMFFERRISKVERKHYQKIEKRALRHVLLPGEHPLMQNMHLSDPTTYNHLHGLMMVDPTAQPYTDTQSRYYALGEEMWVDMLDDLRQAKHFIFMEYYIVELGEMWDSILDILVQKAKEGVEVRFMYDDIGCMVTLPNDYDIQLKELGINATPFNRLTPKASVVYNNRSHRKITVIDGQIGYTGGINLADEYVNIKERFGHWKDGGMRLEGMAVQALTKLFLLNWDINSIEVSDFNHYQSFTQPVVADGGLYVPYGSGPKPIYQRYVGKIVYLNLLKQAQHYVYITTPYLIIDYDLTEDLKNAALRGVEVIILMPFIADKALIQIINRSAYQELRDAGVRIFEYTPGFIHSKNFVVDDIYAVIGTINLDYRSLVHHYENAVFIHNSPIIADSKQDFLESLALSQEIHDDTLKISLRHKLIKALVEVFAPML</sequence>
<evidence type="ECO:0000256" key="8">
    <source>
        <dbReference type="ARBA" id="ARBA00023098"/>
    </source>
</evidence>
<keyword evidence="8" id="KW-0443">Lipid metabolism</keyword>
<name>A0ABT9YQ89_9STRE</name>
<dbReference type="PANTHER" id="PTHR21248">
    <property type="entry name" value="CARDIOLIPIN SYNTHASE"/>
    <property type="match status" value="1"/>
</dbReference>
<dbReference type="EC" id="2.7.8.-" evidence="12"/>
<dbReference type="InterPro" id="IPR027379">
    <property type="entry name" value="CLS_N"/>
</dbReference>
<evidence type="ECO:0000256" key="6">
    <source>
        <dbReference type="ARBA" id="ARBA00022737"/>
    </source>
</evidence>
<gene>
    <name evidence="15" type="ORF">J2S23_000599</name>
</gene>
<dbReference type="SUPFAM" id="SSF56024">
    <property type="entry name" value="Phospholipase D/nuclease"/>
    <property type="match status" value="2"/>
</dbReference>
<feature type="transmembrane region" description="Helical" evidence="13">
    <location>
        <begin position="70"/>
        <end position="89"/>
    </location>
</feature>
<dbReference type="Pfam" id="PF13091">
    <property type="entry name" value="PLDc_2"/>
    <property type="match status" value="2"/>
</dbReference>
<keyword evidence="3" id="KW-0444">Lipid biosynthesis</keyword>
<keyword evidence="5 13" id="KW-0812">Transmembrane</keyword>
<reference evidence="15 16" key="1">
    <citation type="submission" date="2023-07" db="EMBL/GenBank/DDBJ databases">
        <title>Genomic Encyclopedia of Type Strains, Phase IV (KMG-IV): sequencing the most valuable type-strain genomes for metagenomic binning, comparative biology and taxonomic classification.</title>
        <authorList>
            <person name="Goeker M."/>
        </authorList>
    </citation>
    <scope>NUCLEOTIDE SEQUENCE [LARGE SCALE GENOMIC DNA]</scope>
    <source>
        <strain evidence="15 16">DSM 105143</strain>
    </source>
</reference>
<evidence type="ECO:0000256" key="5">
    <source>
        <dbReference type="ARBA" id="ARBA00022692"/>
    </source>
</evidence>
<evidence type="ECO:0000256" key="7">
    <source>
        <dbReference type="ARBA" id="ARBA00022989"/>
    </source>
</evidence>
<keyword evidence="6" id="KW-0677">Repeat</keyword>
<dbReference type="NCBIfam" id="TIGR04265">
    <property type="entry name" value="bac_cardiolipin"/>
    <property type="match status" value="1"/>
</dbReference>
<evidence type="ECO:0000256" key="1">
    <source>
        <dbReference type="ARBA" id="ARBA00004651"/>
    </source>
</evidence>
<dbReference type="GO" id="GO:0016740">
    <property type="term" value="F:transferase activity"/>
    <property type="evidence" value="ECO:0007669"/>
    <property type="project" value="UniProtKB-KW"/>
</dbReference>
<accession>A0ABT9YQ89</accession>
<dbReference type="Gene3D" id="3.30.870.10">
    <property type="entry name" value="Endonuclease Chain A"/>
    <property type="match status" value="2"/>
</dbReference>
<dbReference type="Pfam" id="PF13396">
    <property type="entry name" value="PLDc_N"/>
    <property type="match status" value="1"/>
</dbReference>
<dbReference type="EMBL" id="JAUSTM010000004">
    <property type="protein sequence ID" value="MDQ0222062.1"/>
    <property type="molecule type" value="Genomic_DNA"/>
</dbReference>
<feature type="domain" description="PLD phosphodiesterase" evidence="14">
    <location>
        <begin position="429"/>
        <end position="456"/>
    </location>
</feature>
<evidence type="ECO:0000256" key="12">
    <source>
        <dbReference type="NCBIfam" id="TIGR04265"/>
    </source>
</evidence>
<protein>
    <recommendedName>
        <fullName evidence="12">Cardiolipin synthase</fullName>
        <ecNumber evidence="12">2.7.8.-</ecNumber>
    </recommendedName>
</protein>
<evidence type="ECO:0000256" key="11">
    <source>
        <dbReference type="ARBA" id="ARBA00023264"/>
    </source>
</evidence>
<evidence type="ECO:0000259" key="14">
    <source>
        <dbReference type="PROSITE" id="PS50035"/>
    </source>
</evidence>
<keyword evidence="10" id="KW-0594">Phospholipid biosynthesis</keyword>
<dbReference type="PROSITE" id="PS50035">
    <property type="entry name" value="PLD"/>
    <property type="match status" value="2"/>
</dbReference>
<feature type="domain" description="PLD phosphodiesterase" evidence="14">
    <location>
        <begin position="249"/>
        <end position="276"/>
    </location>
</feature>
<dbReference type="InterPro" id="IPR001736">
    <property type="entry name" value="PLipase_D/transphosphatidylase"/>
</dbReference>
<keyword evidence="2" id="KW-1003">Cell membrane</keyword>
<dbReference type="InterPro" id="IPR022924">
    <property type="entry name" value="Cardiolipin_synthase"/>
</dbReference>
<evidence type="ECO:0000256" key="2">
    <source>
        <dbReference type="ARBA" id="ARBA00022475"/>
    </source>
</evidence>
<dbReference type="CDD" id="cd09154">
    <property type="entry name" value="PLDc_SMU_988_like_1"/>
    <property type="match status" value="1"/>
</dbReference>
<evidence type="ECO:0000256" key="3">
    <source>
        <dbReference type="ARBA" id="ARBA00022516"/>
    </source>
</evidence>